<keyword evidence="2" id="KW-1185">Reference proteome</keyword>
<evidence type="ECO:0000313" key="1">
    <source>
        <dbReference type="EMBL" id="KAK7496789.1"/>
    </source>
</evidence>
<name>A0ABD0LBK3_9CAEN</name>
<gene>
    <name evidence="1" type="ORF">BaRGS_00011998</name>
</gene>
<dbReference type="AlphaFoldDB" id="A0ABD0LBK3"/>
<comment type="caution">
    <text evidence="1">The sequence shown here is derived from an EMBL/GenBank/DDBJ whole genome shotgun (WGS) entry which is preliminary data.</text>
</comment>
<accession>A0ABD0LBK3</accession>
<dbReference type="EMBL" id="JACVVK020000064">
    <property type="protein sequence ID" value="KAK7496789.1"/>
    <property type="molecule type" value="Genomic_DNA"/>
</dbReference>
<organism evidence="1 2">
    <name type="scientific">Batillaria attramentaria</name>
    <dbReference type="NCBI Taxonomy" id="370345"/>
    <lineage>
        <taxon>Eukaryota</taxon>
        <taxon>Metazoa</taxon>
        <taxon>Spiralia</taxon>
        <taxon>Lophotrochozoa</taxon>
        <taxon>Mollusca</taxon>
        <taxon>Gastropoda</taxon>
        <taxon>Caenogastropoda</taxon>
        <taxon>Sorbeoconcha</taxon>
        <taxon>Cerithioidea</taxon>
        <taxon>Batillariidae</taxon>
        <taxon>Batillaria</taxon>
    </lineage>
</organism>
<reference evidence="1 2" key="1">
    <citation type="journal article" date="2023" name="Sci. Data">
        <title>Genome assembly of the Korean intertidal mud-creeper Batillaria attramentaria.</title>
        <authorList>
            <person name="Patra A.K."/>
            <person name="Ho P.T."/>
            <person name="Jun S."/>
            <person name="Lee S.J."/>
            <person name="Kim Y."/>
            <person name="Won Y.J."/>
        </authorList>
    </citation>
    <scope>NUCLEOTIDE SEQUENCE [LARGE SCALE GENOMIC DNA]</scope>
    <source>
        <strain evidence="1">Wonlab-2016</strain>
    </source>
</reference>
<dbReference type="Proteomes" id="UP001519460">
    <property type="component" value="Unassembled WGS sequence"/>
</dbReference>
<sequence length="86" mass="9230">MFLGSVPAPGGDASERFQPDCQVAENCSQCLCTSRIQPRPLAPEQGQGSRNLWVPATGSIHRATTGCKQEVFLSQALSRLTELLEG</sequence>
<proteinExistence type="predicted"/>
<protein>
    <submittedName>
        <fullName evidence="1">Uncharacterized protein</fullName>
    </submittedName>
</protein>
<evidence type="ECO:0000313" key="2">
    <source>
        <dbReference type="Proteomes" id="UP001519460"/>
    </source>
</evidence>